<reference evidence="1 2" key="1">
    <citation type="journal article" date="2019" name="Nat. Ecol. Evol.">
        <title>Megaphylogeny resolves global patterns of mushroom evolution.</title>
        <authorList>
            <person name="Varga T."/>
            <person name="Krizsan K."/>
            <person name="Foldi C."/>
            <person name="Dima B."/>
            <person name="Sanchez-Garcia M."/>
            <person name="Sanchez-Ramirez S."/>
            <person name="Szollosi G.J."/>
            <person name="Szarkandi J.G."/>
            <person name="Papp V."/>
            <person name="Albert L."/>
            <person name="Andreopoulos W."/>
            <person name="Angelini C."/>
            <person name="Antonin V."/>
            <person name="Barry K.W."/>
            <person name="Bougher N.L."/>
            <person name="Buchanan P."/>
            <person name="Buyck B."/>
            <person name="Bense V."/>
            <person name="Catcheside P."/>
            <person name="Chovatia M."/>
            <person name="Cooper J."/>
            <person name="Damon W."/>
            <person name="Desjardin D."/>
            <person name="Finy P."/>
            <person name="Geml J."/>
            <person name="Haridas S."/>
            <person name="Hughes K."/>
            <person name="Justo A."/>
            <person name="Karasinski D."/>
            <person name="Kautmanova I."/>
            <person name="Kiss B."/>
            <person name="Kocsube S."/>
            <person name="Kotiranta H."/>
            <person name="LaButti K.M."/>
            <person name="Lechner B.E."/>
            <person name="Liimatainen K."/>
            <person name="Lipzen A."/>
            <person name="Lukacs Z."/>
            <person name="Mihaltcheva S."/>
            <person name="Morgado L.N."/>
            <person name="Niskanen T."/>
            <person name="Noordeloos M.E."/>
            <person name="Ohm R.A."/>
            <person name="Ortiz-Santana B."/>
            <person name="Ovrebo C."/>
            <person name="Racz N."/>
            <person name="Riley R."/>
            <person name="Savchenko A."/>
            <person name="Shiryaev A."/>
            <person name="Soop K."/>
            <person name="Spirin V."/>
            <person name="Szebenyi C."/>
            <person name="Tomsovsky M."/>
            <person name="Tulloss R.E."/>
            <person name="Uehling J."/>
            <person name="Grigoriev I.V."/>
            <person name="Vagvolgyi C."/>
            <person name="Papp T."/>
            <person name="Martin F.M."/>
            <person name="Miettinen O."/>
            <person name="Hibbett D.S."/>
            <person name="Nagy L.G."/>
        </authorList>
    </citation>
    <scope>NUCLEOTIDE SEQUENCE [LARGE SCALE GENOMIC DNA]</scope>
    <source>
        <strain evidence="1 2">NL-1719</strain>
    </source>
</reference>
<name>A0ACD2ZZE9_9AGAR</name>
<accession>A0ACD2ZZE9</accession>
<sequence>MSQWNLDIISAFYGPLDVTDAARTVYVERAFTDPKLTTFTITPTNALFKIDPLPNFRKSFVVVYRVKLSVDLDYGRDGQYSFTDLRRAVSEEGQELRINFEPTDTTSAFKPPTTYARNVPFIVNASYYTKDVTDIVRQFFDKNSSLTVTNQNLGGDPIVNTKKSLVITWAYAVENGGLVFQAQGALEGTSITGPFQHGRQLPRLTIRAANYAGISVTDRIQALVDANQAVAIDMNRPLQTCGMTSDLWPNVPKTLNILYQWEGRSLELLTAADGSGTHRLDPAVPVDPLRKGSFNPEHGRTAGKVNIIALVWGINQGITSIPGDKFQQIAAQRKFTPSNTWFGFDGWPNVPKMGDVFYQYGISGPIRSASAKEGAELVLPEPYGVLDPLPAKGLLNISDQSGLFGFRLKSPHTNTFVRVINNGLSALARGPEDAAIFAIKTPDDLSSRLAIYDTDQTFIGWVGAEANSALQVKKEAKEAIQVNYEFPGKWGGKLCLLSFYRGIAQAPEVFVATEPLTRSQLMAISVDSAYGVFGAGYEVEFVFCQFPAGVYSEFLWLRIWLNLGAEPGFLQRLAGSYAAILNAKTPQDLGLGVSGTSIASELKGTSSALAARPPVKVELRAVKDEFDDEL</sequence>
<gene>
    <name evidence="1" type="ORF">BDN72DRAFT_865912</name>
</gene>
<keyword evidence="2" id="KW-1185">Reference proteome</keyword>
<evidence type="ECO:0000313" key="1">
    <source>
        <dbReference type="EMBL" id="TFK58459.1"/>
    </source>
</evidence>
<dbReference type="Proteomes" id="UP000308600">
    <property type="component" value="Unassembled WGS sequence"/>
</dbReference>
<evidence type="ECO:0000313" key="2">
    <source>
        <dbReference type="Proteomes" id="UP000308600"/>
    </source>
</evidence>
<dbReference type="EMBL" id="ML209353">
    <property type="protein sequence ID" value="TFK58459.1"/>
    <property type="molecule type" value="Genomic_DNA"/>
</dbReference>
<proteinExistence type="predicted"/>
<organism evidence="1 2">
    <name type="scientific">Pluteus cervinus</name>
    <dbReference type="NCBI Taxonomy" id="181527"/>
    <lineage>
        <taxon>Eukaryota</taxon>
        <taxon>Fungi</taxon>
        <taxon>Dikarya</taxon>
        <taxon>Basidiomycota</taxon>
        <taxon>Agaricomycotina</taxon>
        <taxon>Agaricomycetes</taxon>
        <taxon>Agaricomycetidae</taxon>
        <taxon>Agaricales</taxon>
        <taxon>Pluteineae</taxon>
        <taxon>Pluteaceae</taxon>
        <taxon>Pluteus</taxon>
    </lineage>
</organism>
<protein>
    <submittedName>
        <fullName evidence="1">Uncharacterized protein</fullName>
    </submittedName>
</protein>